<name>A0ABX6IMU5_9ACTN</name>
<evidence type="ECO:0000313" key="3">
    <source>
        <dbReference type="Proteomes" id="UP001059836"/>
    </source>
</evidence>
<protein>
    <submittedName>
        <fullName evidence="2">DUF1998 domain-containing protein</fullName>
    </submittedName>
</protein>
<accession>A0ABX6IMU5</accession>
<dbReference type="InterPro" id="IPR018973">
    <property type="entry name" value="MZB"/>
</dbReference>
<dbReference type="InterPro" id="IPR047721">
    <property type="entry name" value="DrmB"/>
</dbReference>
<organism evidence="2 3">
    <name type="scientific">Gordonia pseudamarae</name>
    <dbReference type="NCBI Taxonomy" id="2831662"/>
    <lineage>
        <taxon>Bacteria</taxon>
        <taxon>Bacillati</taxon>
        <taxon>Actinomycetota</taxon>
        <taxon>Actinomycetes</taxon>
        <taxon>Mycobacteriales</taxon>
        <taxon>Gordoniaceae</taxon>
        <taxon>Gordonia</taxon>
    </lineage>
</organism>
<gene>
    <name evidence="2" type="ORF">GII31_00980</name>
</gene>
<feature type="domain" description="MrfA-like Zn-binding" evidence="1">
    <location>
        <begin position="421"/>
        <end position="518"/>
    </location>
</feature>
<dbReference type="Proteomes" id="UP001059836">
    <property type="component" value="Chromosome"/>
</dbReference>
<reference evidence="2" key="1">
    <citation type="journal article" date="2021" name="Nat. Microbiol.">
        <title>Cocultivation of an ultrasmall environmental parasitic bacterium with lytic ability against bacteria associated with wastewater foams.</title>
        <authorList>
            <person name="Batinovic S."/>
            <person name="Rose J.J.A."/>
            <person name="Ratcliffe J."/>
            <person name="Seviour R.J."/>
            <person name="Petrovski S."/>
        </authorList>
    </citation>
    <scope>NUCLEOTIDE SEQUENCE</scope>
    <source>
        <strain evidence="2">CON9</strain>
    </source>
</reference>
<dbReference type="EMBL" id="CP045809">
    <property type="protein sequence ID" value="QHN37248.1"/>
    <property type="molecule type" value="Genomic_DNA"/>
</dbReference>
<evidence type="ECO:0000259" key="1">
    <source>
        <dbReference type="Pfam" id="PF09369"/>
    </source>
</evidence>
<keyword evidence="3" id="KW-1185">Reference proteome</keyword>
<sequence>MIVGLDDWNKDRAPVVSEPRLARSLGVLVLKSPPASEGSFVRSKKSKDVPVIRFPRQQVCPVCRRIGTHRDLGLDWNAAQCKCQQKKDGASLSPFRLVAVCPRGHIDDFPVFGWLHAGQEYARDSEHRMTMKALGRTSSLDDLELNCSCGVRSRTLDKATDAASLKNIKSCSGRRPWLRDAEPEECREVLSVVQRGASNVWFPSVRSTISIPPYSEKIAKLVDKHWVILSSLPSDALRGAAERIAKAASKVTTDDILSEVTRRHDEESGESVNEEELRRQEFRALMEGRDPSLGDGDFVCEVTVSGSDFDVDVPEIFTDLRKVTRLREVRALRGFTRLKGDEGADELCQLSMCVTDWLPAIEVIGEGIFLGMDRGALDDWAAEPFAQKRLAMLQASADYQAAEFGRPAKPVDIVKVALHTFAHVLIDQLSLDAGYPASSLRERLYVDPEMAGILIYTASSDSAGSLGGVASQADPDRFAAAVREGLKRLSWCSSDPVCIETEASGTDAMNLAACHACVLAPETSCELNNTLLDRALLFGTHDPDEEDAGIFSTFVQDLD</sequence>
<evidence type="ECO:0000313" key="2">
    <source>
        <dbReference type="EMBL" id="QHN37248.1"/>
    </source>
</evidence>
<proteinExistence type="predicted"/>
<dbReference type="Pfam" id="PF09369">
    <property type="entry name" value="MZB"/>
    <property type="match status" value="1"/>
</dbReference>
<dbReference type="NCBIfam" id="NF038324">
    <property type="entry name" value="DrmB_fam"/>
    <property type="match status" value="1"/>
</dbReference>